<keyword evidence="1" id="KW-0175">Coiled coil</keyword>
<comment type="caution">
    <text evidence="3">The sequence shown here is derived from an EMBL/GenBank/DDBJ whole genome shotgun (WGS) entry which is preliminary data.</text>
</comment>
<proteinExistence type="predicted"/>
<feature type="coiled-coil region" evidence="1">
    <location>
        <begin position="423"/>
        <end position="454"/>
    </location>
</feature>
<keyword evidence="4" id="KW-1185">Reference proteome</keyword>
<evidence type="ECO:0000256" key="1">
    <source>
        <dbReference type="SAM" id="Coils"/>
    </source>
</evidence>
<reference evidence="3 4" key="1">
    <citation type="journal article" date="2022" name="Front. Cell. Infect. Microbiol.">
        <title>The Genomes of Two Strains of Taenia crassiceps the Animal Model for the Study of Human Cysticercosis.</title>
        <authorList>
            <person name="Bobes R.J."/>
            <person name="Estrada K."/>
            <person name="Rios-Valencia D.G."/>
            <person name="Calderon-Gallegos A."/>
            <person name="de la Torre P."/>
            <person name="Carrero J.C."/>
            <person name="Sanchez-Flores A."/>
            <person name="Laclette J.P."/>
        </authorList>
    </citation>
    <scope>NUCLEOTIDE SEQUENCE [LARGE SCALE GENOMIC DNA]</scope>
    <source>
        <strain evidence="3">WFUcys</strain>
    </source>
</reference>
<dbReference type="PANTHER" id="PTHR19321:SF41">
    <property type="entry name" value="FASCETTO-RELATED"/>
    <property type="match status" value="1"/>
</dbReference>
<sequence length="506" mass="57014">MDTDSICLQISNGLAQRVDDLMKIWIYAGYSKTETDQKICMLLKSLKANVDAFIRSENDLLKELNAKIESQRQNVAEFCSLLCLPPYFPPHGLTTCQLLQDLTDKVSELEQEKLNRKEEFQRLCREIITSSLQLGHSSDVIKKKLSKAVDVPSNEDIAGLRLILDENNATLGPLVAQLNALQADIQRIATEIAYVPKTEREKSLLHLGSNGREPAPNQVLNGHEEVFNVDEEIKRTTERLQGALPNEADLEELKTMRLGLVKEKARLVGTCEELKAYLASMWKRLQKPMEECEAFLKTCESFTPQSLQSLQTEADACRVERLQTIATYLPSVKAELLDLARICCLENQETSNLTKIEAKERQDGGVELLDYLERRIEELKVVYQQHRRVYEAIAAFQTSFSALQQVEQRLKDPSILSNRGGILLKTEKEKKRLLKEVEKLEKEAFAAISEYEAEKGQPFVLSNGKTFVQALEEQRNTATASVRGSRSSSAIGRRPFSGGHPASQAC</sequence>
<accession>A0ABR4Q5C0</accession>
<dbReference type="InterPro" id="IPR007145">
    <property type="entry name" value="MAP65_Ase1_PRC1"/>
</dbReference>
<dbReference type="EMBL" id="JAKROA010000011">
    <property type="protein sequence ID" value="KAL5104786.1"/>
    <property type="molecule type" value="Genomic_DNA"/>
</dbReference>
<feature type="coiled-coil region" evidence="1">
    <location>
        <begin position="54"/>
        <end position="126"/>
    </location>
</feature>
<evidence type="ECO:0000256" key="2">
    <source>
        <dbReference type="SAM" id="MobiDB-lite"/>
    </source>
</evidence>
<evidence type="ECO:0000313" key="4">
    <source>
        <dbReference type="Proteomes" id="UP001651158"/>
    </source>
</evidence>
<protein>
    <submittedName>
        <fullName evidence="3">Protein regulator of cytokinesi 1</fullName>
    </submittedName>
</protein>
<evidence type="ECO:0000313" key="3">
    <source>
        <dbReference type="EMBL" id="KAL5104786.1"/>
    </source>
</evidence>
<dbReference type="Pfam" id="PF03999">
    <property type="entry name" value="MAP65_ASE1"/>
    <property type="match status" value="1"/>
</dbReference>
<dbReference type="Gene3D" id="1.20.58.1520">
    <property type="match status" value="1"/>
</dbReference>
<dbReference type="PANTHER" id="PTHR19321">
    <property type="entry name" value="PROTEIN REGULATOR OF CYTOKINESIS 1 PRC1-RELATED"/>
    <property type="match status" value="1"/>
</dbReference>
<name>A0ABR4Q5C0_9CEST</name>
<feature type="compositionally biased region" description="Low complexity" evidence="2">
    <location>
        <begin position="480"/>
        <end position="494"/>
    </location>
</feature>
<feature type="region of interest" description="Disordered" evidence="2">
    <location>
        <begin position="478"/>
        <end position="506"/>
    </location>
</feature>
<dbReference type="Proteomes" id="UP001651158">
    <property type="component" value="Unassembled WGS sequence"/>
</dbReference>
<gene>
    <name evidence="3" type="ORF">TcWFU_009956</name>
</gene>
<organism evidence="3 4">
    <name type="scientific">Taenia crassiceps</name>
    <dbReference type="NCBI Taxonomy" id="6207"/>
    <lineage>
        <taxon>Eukaryota</taxon>
        <taxon>Metazoa</taxon>
        <taxon>Spiralia</taxon>
        <taxon>Lophotrochozoa</taxon>
        <taxon>Platyhelminthes</taxon>
        <taxon>Cestoda</taxon>
        <taxon>Eucestoda</taxon>
        <taxon>Cyclophyllidea</taxon>
        <taxon>Taeniidae</taxon>
        <taxon>Taenia</taxon>
    </lineage>
</organism>